<sequence>MGRAKPSFTQLSSGIPGLDSLLEGGFVNGRLYLVVGDPGTGKTLLGTQFLRAGLAADETVLFIHGEESVADLRANAAELDIDIDGAEFLDVGPESDFFTSSQSYDIVDPQDVEDGNLVSDIRDAIEELDPERVLIDPISQFQYLEPSEYQFRKRIISLARFLKKRGTTVLATKTPNEQMDTQLRSLSDGVIDLEYENQRAGRRICVPKHRGVGQRDGKHGMEIRAGGIEVYPALAPESHDRSFEPTQFSSGIEALDALLGGGLERGTVTIVSGPSGVGKTTTATEFLSTAAANGEAAIAYLFEESLETFTYRSETFGHPISTLREDGSLLVEGVNSLALSPEEFSHRARTQVAEHDAELVVVDGIAGYKTAIKGDGNSVDLRRRLRALTQYLVNTDTAVILIDQRSEVTGLPEATSDNVSYIADNILFENYIELDGELQRLVGVLKKRVGGFETTPRRYEITADGLDVGESVSGIHGVLDGIPDRSSERSPPSP</sequence>
<dbReference type="InterPro" id="IPR014774">
    <property type="entry name" value="KaiC-like_dom"/>
</dbReference>
<dbReference type="SMART" id="SM00382">
    <property type="entry name" value="AAA"/>
    <property type="match status" value="2"/>
</dbReference>
<keyword evidence="3" id="KW-0808">Transferase</keyword>
<dbReference type="PROSITE" id="PS51146">
    <property type="entry name" value="KAIC"/>
    <property type="match status" value="2"/>
</dbReference>
<comment type="caution">
    <text evidence="8">The sequence shown here is derived from an EMBL/GenBank/DDBJ whole genome shotgun (WGS) entry which is preliminary data.</text>
</comment>
<evidence type="ECO:0000313" key="8">
    <source>
        <dbReference type="EMBL" id="MFD1600749.1"/>
    </source>
</evidence>
<dbReference type="InterPro" id="IPR027417">
    <property type="entry name" value="P-loop_NTPase"/>
</dbReference>
<dbReference type="GO" id="GO:0016787">
    <property type="term" value="F:hydrolase activity"/>
    <property type="evidence" value="ECO:0007669"/>
    <property type="project" value="UniProtKB-KW"/>
</dbReference>
<dbReference type="Pfam" id="PF06745">
    <property type="entry name" value="ATPase"/>
    <property type="match status" value="2"/>
</dbReference>
<keyword evidence="4" id="KW-0677">Repeat</keyword>
<proteinExistence type="predicted"/>
<dbReference type="Proteomes" id="UP001597085">
    <property type="component" value="Unassembled WGS sequence"/>
</dbReference>
<accession>A0ABD6CRD5</accession>
<evidence type="ECO:0000256" key="2">
    <source>
        <dbReference type="ARBA" id="ARBA00022553"/>
    </source>
</evidence>
<dbReference type="Gene3D" id="3.40.50.300">
    <property type="entry name" value="P-loop containing nucleotide triphosphate hydrolases"/>
    <property type="match status" value="2"/>
</dbReference>
<name>A0ABD6CRD5_9EURY</name>
<dbReference type="RefSeq" id="WP_256420280.1">
    <property type="nucleotide sequence ID" value="NZ_JANHDI010000002.1"/>
</dbReference>
<dbReference type="InterPro" id="IPR051347">
    <property type="entry name" value="Circadian_clock_KaiC-rel"/>
</dbReference>
<dbReference type="EMBL" id="JBHUDK010000017">
    <property type="protein sequence ID" value="MFD1600749.1"/>
    <property type="molecule type" value="Genomic_DNA"/>
</dbReference>
<dbReference type="SUPFAM" id="SSF52540">
    <property type="entry name" value="P-loop containing nucleoside triphosphate hydrolases"/>
    <property type="match status" value="2"/>
</dbReference>
<dbReference type="EC" id="2.7.11.1" evidence="1"/>
<protein>
    <recommendedName>
        <fullName evidence="1">non-specific serine/threonine protein kinase</fullName>
        <ecNumber evidence="1">2.7.11.1</ecNumber>
    </recommendedName>
</protein>
<evidence type="ECO:0000313" key="9">
    <source>
        <dbReference type="Proteomes" id="UP001597085"/>
    </source>
</evidence>
<organism evidence="8 9">
    <name type="scientific">Halobellus rarus</name>
    <dbReference type="NCBI Taxonomy" id="1126237"/>
    <lineage>
        <taxon>Archaea</taxon>
        <taxon>Methanobacteriati</taxon>
        <taxon>Methanobacteriota</taxon>
        <taxon>Stenosarchaea group</taxon>
        <taxon>Halobacteria</taxon>
        <taxon>Halobacteriales</taxon>
        <taxon>Haloferacaceae</taxon>
        <taxon>Halobellus</taxon>
    </lineage>
</organism>
<evidence type="ECO:0000256" key="3">
    <source>
        <dbReference type="ARBA" id="ARBA00022679"/>
    </source>
</evidence>
<feature type="domain" description="KaiC" evidence="7">
    <location>
        <begin position="246"/>
        <end position="482"/>
    </location>
</feature>
<evidence type="ECO:0000256" key="5">
    <source>
        <dbReference type="ARBA" id="ARBA00022777"/>
    </source>
</evidence>
<dbReference type="PRINTS" id="PR01874">
    <property type="entry name" value="DNAREPAIRADA"/>
</dbReference>
<dbReference type="PANTHER" id="PTHR42926">
    <property type="match status" value="1"/>
</dbReference>
<dbReference type="PIRSF" id="PIRSF039117">
    <property type="entry name" value="KaiC"/>
    <property type="match status" value="1"/>
</dbReference>
<dbReference type="GO" id="GO:0004674">
    <property type="term" value="F:protein serine/threonine kinase activity"/>
    <property type="evidence" value="ECO:0007669"/>
    <property type="project" value="UniProtKB-EC"/>
</dbReference>
<dbReference type="InterPro" id="IPR010624">
    <property type="entry name" value="KaiC_dom"/>
</dbReference>
<keyword evidence="9" id="KW-1185">Reference proteome</keyword>
<dbReference type="PANTHER" id="PTHR42926:SF1">
    <property type="entry name" value="CIRCADIAN CLOCK OSCILLATOR PROTEIN KAIC 1"/>
    <property type="match status" value="1"/>
</dbReference>
<keyword evidence="5" id="KW-0418">Kinase</keyword>
<gene>
    <name evidence="8" type="ORF">ACFSBX_17595</name>
</gene>
<evidence type="ECO:0000259" key="7">
    <source>
        <dbReference type="PROSITE" id="PS51146"/>
    </source>
</evidence>
<feature type="domain" description="KaiC" evidence="7">
    <location>
        <begin position="9"/>
        <end position="244"/>
    </location>
</feature>
<evidence type="ECO:0000256" key="6">
    <source>
        <dbReference type="ARBA" id="ARBA00022801"/>
    </source>
</evidence>
<evidence type="ECO:0000256" key="1">
    <source>
        <dbReference type="ARBA" id="ARBA00012513"/>
    </source>
</evidence>
<keyword evidence="2" id="KW-0597">Phosphoprotein</keyword>
<evidence type="ECO:0000256" key="4">
    <source>
        <dbReference type="ARBA" id="ARBA00022737"/>
    </source>
</evidence>
<reference evidence="8 9" key="1">
    <citation type="journal article" date="2019" name="Int. J. Syst. Evol. Microbiol.">
        <title>The Global Catalogue of Microorganisms (GCM) 10K type strain sequencing project: providing services to taxonomists for standard genome sequencing and annotation.</title>
        <authorList>
            <consortium name="The Broad Institute Genomics Platform"/>
            <consortium name="The Broad Institute Genome Sequencing Center for Infectious Disease"/>
            <person name="Wu L."/>
            <person name="Ma J."/>
        </authorList>
    </citation>
    <scope>NUCLEOTIDE SEQUENCE [LARGE SCALE GENOMIC DNA]</scope>
    <source>
        <strain evidence="8 9">CGMCC 1.12121</strain>
    </source>
</reference>
<keyword evidence="6" id="KW-0378">Hydrolase</keyword>
<dbReference type="InterPro" id="IPR003593">
    <property type="entry name" value="AAA+_ATPase"/>
</dbReference>
<dbReference type="InterPro" id="IPR030665">
    <property type="entry name" value="KaiC"/>
</dbReference>
<dbReference type="AlphaFoldDB" id="A0ABD6CRD5"/>